<dbReference type="HOGENOM" id="CLU_029352_4_0_4"/>
<sequence length="408" mass="44128">MPPYTPTRRDWLLLTAAGAFKFTLVGFTLVAVMTMLKTYGYTLEQLSWVLLLGSVEAAKVLFAIAIERYCPARGGRFRFWLLVSLAGIAASLVLLMLLDPRRHFFLLLPVLFVLSCFSVLFGSASVGLGSLLLPYRARGHGGVIQVVAARAGKMIGGAGVLWIFQQYGWTSAIAATLAFTLAVLLQTAAYREPEAFKQPASAWRLSDLFKRLALFWRETPRGKTWFALLFASCIPYAATATTFTPELTDLGWTPKQIGTVLTAVIPLACMAATPAAGLIARKYSRRGLMSVLLAVQVPILASLAFAKEAAALHPMLPAVQIGLLNIGYTLLLPVVMAAIMDKSRPEYAALDNALQLSVMLAGTYAAGFAALRLAHKSGYPAVHLCAAAAGAIVCFGVWRWFREDCSSQ</sequence>
<dbReference type="STRING" id="888741.HMPREF9098_1639"/>
<evidence type="ECO:0000256" key="5">
    <source>
        <dbReference type="ARBA" id="ARBA00023136"/>
    </source>
</evidence>
<feature type="transmembrane region" description="Helical" evidence="6">
    <location>
        <begin position="12"/>
        <end position="36"/>
    </location>
</feature>
<reference evidence="7 8" key="1">
    <citation type="submission" date="2011-01" db="EMBL/GenBank/DDBJ databases">
        <authorList>
            <person name="Muzny D."/>
            <person name="Qin X."/>
            <person name="Deng J."/>
            <person name="Jiang H."/>
            <person name="Liu Y."/>
            <person name="Qu J."/>
            <person name="Song X.-Z."/>
            <person name="Zhang L."/>
            <person name="Thornton R."/>
            <person name="Coyle M."/>
            <person name="Francisco L."/>
            <person name="Jackson L."/>
            <person name="Javaid M."/>
            <person name="Korchina V."/>
            <person name="Kovar C."/>
            <person name="Mata R."/>
            <person name="Mathew T."/>
            <person name="Ngo R."/>
            <person name="Nguyen L."/>
            <person name="Nguyen N."/>
            <person name="Okwuonu G."/>
            <person name="Ongeri F."/>
            <person name="Pham C."/>
            <person name="Simmons D."/>
            <person name="Wilczek-Boney K."/>
            <person name="Hale W."/>
            <person name="Jakkamsetti A."/>
            <person name="Pham P."/>
            <person name="Ruth R."/>
            <person name="San Lucas F."/>
            <person name="Warren J."/>
            <person name="Zhang J."/>
            <person name="Zhao Z."/>
            <person name="Zhou C."/>
            <person name="Zhu D."/>
            <person name="Lee S."/>
            <person name="Bess C."/>
            <person name="Blankenburg K."/>
            <person name="Forbes L."/>
            <person name="Fu Q."/>
            <person name="Gubbala S."/>
            <person name="Hirani K."/>
            <person name="Jayaseelan J.C."/>
            <person name="Lara F."/>
            <person name="Munidasa M."/>
            <person name="Palculict T."/>
            <person name="Patil S."/>
            <person name="Pu L.-L."/>
            <person name="Saada N."/>
            <person name="Tang L."/>
            <person name="Weissenberger G."/>
            <person name="Zhu Y."/>
            <person name="Hemphill L."/>
            <person name="Shang Y."/>
            <person name="Youmans B."/>
            <person name="Ayvaz T."/>
            <person name="Ross M."/>
            <person name="Santibanez J."/>
            <person name="Aqrawi P."/>
            <person name="Gross S."/>
            <person name="Joshi V."/>
            <person name="Fowler G."/>
            <person name="Nazareth L."/>
            <person name="Reid J."/>
            <person name="Worley K."/>
            <person name="Petrosino J."/>
            <person name="Highlander S."/>
            <person name="Gibbs R."/>
        </authorList>
    </citation>
    <scope>NUCLEOTIDE SEQUENCE [LARGE SCALE GENOMIC DNA]</scope>
    <source>
        <strain evidence="7 8">ATCC 33394</strain>
    </source>
</reference>
<comment type="caution">
    <text evidence="7">The sequence shown here is derived from an EMBL/GenBank/DDBJ whole genome shotgun (WGS) entry which is preliminary data.</text>
</comment>
<dbReference type="Proteomes" id="UP000004088">
    <property type="component" value="Unassembled WGS sequence"/>
</dbReference>
<evidence type="ECO:0000256" key="6">
    <source>
        <dbReference type="SAM" id="Phobius"/>
    </source>
</evidence>
<dbReference type="GO" id="GO:0016020">
    <property type="term" value="C:membrane"/>
    <property type="evidence" value="ECO:0007669"/>
    <property type="project" value="UniProtKB-SubCell"/>
</dbReference>
<evidence type="ECO:0000256" key="4">
    <source>
        <dbReference type="ARBA" id="ARBA00022989"/>
    </source>
</evidence>
<proteinExistence type="predicted"/>
<name>F0F0K4_9NEIS</name>
<feature type="transmembrane region" description="Helical" evidence="6">
    <location>
        <begin position="352"/>
        <end position="375"/>
    </location>
</feature>
<feature type="transmembrane region" description="Helical" evidence="6">
    <location>
        <begin position="257"/>
        <end position="280"/>
    </location>
</feature>
<keyword evidence="5 6" id="KW-0472">Membrane</keyword>
<dbReference type="Pfam" id="PF07690">
    <property type="entry name" value="MFS_1"/>
    <property type="match status" value="1"/>
</dbReference>
<feature type="transmembrane region" description="Helical" evidence="6">
    <location>
        <begin position="169"/>
        <end position="190"/>
    </location>
</feature>
<dbReference type="InterPro" id="IPR004752">
    <property type="entry name" value="AmpG_permease/AT-1"/>
</dbReference>
<feature type="transmembrane region" description="Helical" evidence="6">
    <location>
        <begin position="287"/>
        <end position="306"/>
    </location>
</feature>
<keyword evidence="2" id="KW-0813">Transport</keyword>
<dbReference type="InterPro" id="IPR011701">
    <property type="entry name" value="MFS"/>
</dbReference>
<feature type="transmembrane region" description="Helical" evidence="6">
    <location>
        <begin position="318"/>
        <end position="340"/>
    </location>
</feature>
<evidence type="ECO:0000256" key="1">
    <source>
        <dbReference type="ARBA" id="ARBA00004141"/>
    </source>
</evidence>
<evidence type="ECO:0000256" key="2">
    <source>
        <dbReference type="ARBA" id="ARBA00022448"/>
    </source>
</evidence>
<dbReference type="InterPro" id="IPR036259">
    <property type="entry name" value="MFS_trans_sf"/>
</dbReference>
<dbReference type="Gene3D" id="1.20.1250.20">
    <property type="entry name" value="MFS general substrate transporter like domains"/>
    <property type="match status" value="2"/>
</dbReference>
<dbReference type="GO" id="GO:0022857">
    <property type="term" value="F:transmembrane transporter activity"/>
    <property type="evidence" value="ECO:0007669"/>
    <property type="project" value="InterPro"/>
</dbReference>
<dbReference type="RefSeq" id="WP_003783420.1">
    <property type="nucleotide sequence ID" value="NZ_GL870929.1"/>
</dbReference>
<keyword evidence="8" id="KW-1185">Reference proteome</keyword>
<feature type="transmembrane region" description="Helical" evidence="6">
    <location>
        <begin position="48"/>
        <end position="67"/>
    </location>
</feature>
<evidence type="ECO:0000313" key="7">
    <source>
        <dbReference type="EMBL" id="EGC16958.1"/>
    </source>
</evidence>
<keyword evidence="4 6" id="KW-1133">Transmembrane helix</keyword>
<evidence type="ECO:0000256" key="3">
    <source>
        <dbReference type="ARBA" id="ARBA00022692"/>
    </source>
</evidence>
<evidence type="ECO:0000313" key="8">
    <source>
        <dbReference type="Proteomes" id="UP000004088"/>
    </source>
</evidence>
<protein>
    <submittedName>
        <fullName evidence="7">Transporter, major facilitator family protein</fullName>
    </submittedName>
</protein>
<organism evidence="7 8">
    <name type="scientific">Kingella denitrificans ATCC 33394</name>
    <dbReference type="NCBI Taxonomy" id="888741"/>
    <lineage>
        <taxon>Bacteria</taxon>
        <taxon>Pseudomonadati</taxon>
        <taxon>Pseudomonadota</taxon>
        <taxon>Betaproteobacteria</taxon>
        <taxon>Neisseriales</taxon>
        <taxon>Neisseriaceae</taxon>
        <taxon>Kingella</taxon>
    </lineage>
</organism>
<dbReference type="EMBL" id="AEWV01000029">
    <property type="protein sequence ID" value="EGC16958.1"/>
    <property type="molecule type" value="Genomic_DNA"/>
</dbReference>
<dbReference type="SUPFAM" id="SSF103473">
    <property type="entry name" value="MFS general substrate transporter"/>
    <property type="match status" value="1"/>
</dbReference>
<feature type="transmembrane region" description="Helical" evidence="6">
    <location>
        <begin position="104"/>
        <end position="131"/>
    </location>
</feature>
<dbReference type="PANTHER" id="PTHR12778">
    <property type="entry name" value="SOLUTE CARRIER FAMILY 33 ACETYL-COA TRANSPORTER -RELATED"/>
    <property type="match status" value="1"/>
</dbReference>
<accession>F0F0K4</accession>
<dbReference type="AlphaFoldDB" id="F0F0K4"/>
<gene>
    <name evidence="7" type="ORF">HMPREF9098_1639</name>
</gene>
<feature type="transmembrane region" description="Helical" evidence="6">
    <location>
        <begin position="79"/>
        <end position="98"/>
    </location>
</feature>
<feature type="transmembrane region" description="Helical" evidence="6">
    <location>
        <begin position="381"/>
        <end position="401"/>
    </location>
</feature>
<feature type="transmembrane region" description="Helical" evidence="6">
    <location>
        <begin position="225"/>
        <end position="245"/>
    </location>
</feature>
<feature type="transmembrane region" description="Helical" evidence="6">
    <location>
        <begin position="143"/>
        <end position="163"/>
    </location>
</feature>
<comment type="subcellular location">
    <subcellularLocation>
        <location evidence="1">Membrane</location>
        <topology evidence="1">Multi-pass membrane protein</topology>
    </subcellularLocation>
</comment>
<keyword evidence="3 6" id="KW-0812">Transmembrane</keyword>
<dbReference type="PANTHER" id="PTHR12778:SF10">
    <property type="entry name" value="MAJOR FACILITATOR SUPERFAMILY DOMAIN-CONTAINING PROTEIN 3"/>
    <property type="match status" value="1"/>
</dbReference>